<dbReference type="Gene3D" id="3.40.1080.10">
    <property type="entry name" value="Glutaconate Coenzyme A-transferase"/>
    <property type="match status" value="1"/>
</dbReference>
<name>A0A7X3MUB6_9HYPH</name>
<evidence type="ECO:0000313" key="3">
    <source>
        <dbReference type="Proteomes" id="UP000436483"/>
    </source>
</evidence>
<reference evidence="1 3" key="1">
    <citation type="submission" date="2019-12" db="EMBL/GenBank/DDBJ databases">
        <authorList>
            <person name="Yuan C.-G."/>
        </authorList>
    </citation>
    <scope>NUCLEOTIDE SEQUENCE [LARGE SCALE GENOMIC DNA]</scope>
    <source>
        <strain evidence="1 3">KCTC 23863</strain>
    </source>
</reference>
<dbReference type="GO" id="GO:0016740">
    <property type="term" value="F:transferase activity"/>
    <property type="evidence" value="ECO:0007669"/>
    <property type="project" value="UniProtKB-KW"/>
</dbReference>
<evidence type="ECO:0000313" key="2">
    <source>
        <dbReference type="EMBL" id="MXQ14919.1"/>
    </source>
</evidence>
<organism evidence="1 3">
    <name type="scientific">Microvirga makkahensis</name>
    <dbReference type="NCBI Taxonomy" id="1128670"/>
    <lineage>
        <taxon>Bacteria</taxon>
        <taxon>Pseudomonadati</taxon>
        <taxon>Pseudomonadota</taxon>
        <taxon>Alphaproteobacteria</taxon>
        <taxon>Hyphomicrobiales</taxon>
        <taxon>Methylobacteriaceae</taxon>
        <taxon>Microvirga</taxon>
    </lineage>
</organism>
<dbReference type="EMBL" id="WURB01000014">
    <property type="protein sequence ID" value="MXQ13198.1"/>
    <property type="molecule type" value="Genomic_DNA"/>
</dbReference>
<comment type="caution">
    <text evidence="1">The sequence shown here is derived from an EMBL/GenBank/DDBJ whole genome shotgun (WGS) entry which is preliminary data.</text>
</comment>
<proteinExistence type="predicted"/>
<accession>A0A7X3MUB6</accession>
<keyword evidence="1" id="KW-0808">Transferase</keyword>
<sequence length="41" mass="4391">DKKGGTGMSLIELAEGVTADEIRAKTQAEFKIDLKQNQNAA</sequence>
<gene>
    <name evidence="1" type="ORF">GR328_17350</name>
    <name evidence="2" type="ORF">GR328_26495</name>
</gene>
<feature type="non-terminal residue" evidence="1">
    <location>
        <position position="1"/>
    </location>
</feature>
<reference evidence="1 3" key="2">
    <citation type="submission" date="2020-01" db="EMBL/GenBank/DDBJ databases">
        <title>Microvirga sp. nov., an arsenate reduction bacterium isolated from Tibet hotspring sediments.</title>
        <authorList>
            <person name="Xian W.-D."/>
            <person name="Li W.-J."/>
        </authorList>
    </citation>
    <scope>NUCLEOTIDE SEQUENCE [LARGE SCALE GENOMIC DNA]</scope>
    <source>
        <strain evidence="1 3">KCTC 23863</strain>
    </source>
</reference>
<dbReference type="AlphaFoldDB" id="A0A7X3MUB6"/>
<dbReference type="Proteomes" id="UP000436483">
    <property type="component" value="Unassembled WGS sequence"/>
</dbReference>
<evidence type="ECO:0000313" key="1">
    <source>
        <dbReference type="EMBL" id="MXQ13198.1"/>
    </source>
</evidence>
<dbReference type="EMBL" id="WURB01000071">
    <property type="protein sequence ID" value="MXQ14919.1"/>
    <property type="molecule type" value="Genomic_DNA"/>
</dbReference>
<protein>
    <submittedName>
        <fullName evidence="1">Succinyl-CoA--3-ketoacid-CoA transferase</fullName>
    </submittedName>
</protein>
<keyword evidence="3" id="KW-1185">Reference proteome</keyword>